<keyword evidence="1" id="KW-0812">Transmembrane</keyword>
<reference evidence="2" key="1">
    <citation type="submission" date="2018-01" db="EMBL/GenBank/DDBJ databases">
        <title>An insight into the sialome of Amazonian anophelines.</title>
        <authorList>
            <person name="Ribeiro J.M."/>
            <person name="Scarpassa V."/>
            <person name="Calvo E."/>
        </authorList>
    </citation>
    <scope>NUCLEOTIDE SEQUENCE</scope>
</reference>
<keyword evidence="1" id="KW-0472">Membrane</keyword>
<organism evidence="2">
    <name type="scientific">Anopheles darlingi</name>
    <name type="common">Mosquito</name>
    <dbReference type="NCBI Taxonomy" id="43151"/>
    <lineage>
        <taxon>Eukaryota</taxon>
        <taxon>Metazoa</taxon>
        <taxon>Ecdysozoa</taxon>
        <taxon>Arthropoda</taxon>
        <taxon>Hexapoda</taxon>
        <taxon>Insecta</taxon>
        <taxon>Pterygota</taxon>
        <taxon>Neoptera</taxon>
        <taxon>Endopterygota</taxon>
        <taxon>Diptera</taxon>
        <taxon>Nematocera</taxon>
        <taxon>Culicoidea</taxon>
        <taxon>Culicidae</taxon>
        <taxon>Anophelinae</taxon>
        <taxon>Anopheles</taxon>
    </lineage>
</organism>
<feature type="transmembrane region" description="Helical" evidence="1">
    <location>
        <begin position="35"/>
        <end position="57"/>
    </location>
</feature>
<evidence type="ECO:0000256" key="1">
    <source>
        <dbReference type="SAM" id="Phobius"/>
    </source>
</evidence>
<sequence length="71" mass="8135">MYVCMFVNVLFCMLIWDVCSMVNTNTRHVYSARTASWYGCFRWVVYPVAFAGTSFFAGEAMKLLPSAEMVL</sequence>
<accession>A0A2M4D928</accession>
<evidence type="ECO:0000313" key="2">
    <source>
        <dbReference type="EMBL" id="MBW74037.1"/>
    </source>
</evidence>
<proteinExistence type="predicted"/>
<dbReference type="EMBL" id="GGFL01009859">
    <property type="protein sequence ID" value="MBW74037.1"/>
    <property type="molecule type" value="Transcribed_RNA"/>
</dbReference>
<keyword evidence="1" id="KW-1133">Transmembrane helix</keyword>
<dbReference type="AlphaFoldDB" id="A0A2M4D928"/>
<feature type="transmembrane region" description="Helical" evidence="1">
    <location>
        <begin position="6"/>
        <end position="23"/>
    </location>
</feature>
<name>A0A2M4D928_ANODA</name>
<protein>
    <submittedName>
        <fullName evidence="2">Uncharacterized protein</fullName>
    </submittedName>
</protein>